<dbReference type="PIR" id="F82705">
    <property type="entry name" value="F82705"/>
</dbReference>
<dbReference type="EMBL" id="AE003849">
    <property type="protein sequence ID" value="AAF84051.1"/>
    <property type="molecule type" value="Genomic_DNA"/>
</dbReference>
<protein>
    <submittedName>
        <fullName evidence="1">Uncharacterized protein</fullName>
    </submittedName>
</protein>
<gene>
    <name evidence="1" type="ordered locus">XF_1242</name>
</gene>
<name>Q9PDY7_XYLFA</name>
<dbReference type="Proteomes" id="UP000000812">
    <property type="component" value="Chromosome"/>
</dbReference>
<evidence type="ECO:0000313" key="2">
    <source>
        <dbReference type="Proteomes" id="UP000000812"/>
    </source>
</evidence>
<dbReference type="AlphaFoldDB" id="Q9PDY7"/>
<dbReference type="KEGG" id="xfa:XF_1242"/>
<evidence type="ECO:0000313" key="1">
    <source>
        <dbReference type="EMBL" id="AAF84051.1"/>
    </source>
</evidence>
<organism evidence="1 2">
    <name type="scientific">Xylella fastidiosa (strain 9a5c)</name>
    <dbReference type="NCBI Taxonomy" id="160492"/>
    <lineage>
        <taxon>Bacteria</taxon>
        <taxon>Pseudomonadati</taxon>
        <taxon>Pseudomonadota</taxon>
        <taxon>Gammaproteobacteria</taxon>
        <taxon>Lysobacterales</taxon>
        <taxon>Lysobacteraceae</taxon>
        <taxon>Xylella</taxon>
    </lineage>
</organism>
<dbReference type="HOGENOM" id="CLU_3013358_0_0_6"/>
<reference evidence="1 2" key="1">
    <citation type="journal article" date="2000" name="Nature">
        <title>The genome sequence of the plant pathogen Xylella fastidiosa.</title>
        <authorList>
            <person name="Simpson A.J."/>
            <person name="Reinach F.C."/>
            <person name="Arruda P."/>
            <person name="Abreu F.A."/>
            <person name="Acencio M."/>
            <person name="Alvarenga R."/>
            <person name="Alves L.M."/>
            <person name="Araya J.E."/>
            <person name="Baia G.S."/>
            <person name="Baptista C.S."/>
            <person name="Barros M.H."/>
            <person name="Bonaccorsi E.D."/>
            <person name="Bordin S."/>
            <person name="Bove J.M."/>
            <person name="Briones M.R."/>
            <person name="Bueno M.R."/>
            <person name="Camargo A.A."/>
            <person name="Camargo L.E."/>
            <person name="Carraro D.M."/>
            <person name="Carrer H."/>
            <person name="Colauto N.B."/>
            <person name="Colombo C."/>
            <person name="Costa F.F."/>
            <person name="Costa M.C."/>
            <person name="Costa-Neto C.M."/>
            <person name="Coutinho L.L."/>
            <person name="Cristofani M."/>
            <person name="Dias-Neto E."/>
            <person name="Docena C."/>
            <person name="El-Dorry H."/>
            <person name="Facincani A.P."/>
            <person name="Ferreira A.J."/>
            <person name="Ferreira V.C."/>
            <person name="Ferro J.A."/>
            <person name="Fraga J.S."/>
            <person name="Franca S.C."/>
            <person name="Franco M.C."/>
            <person name="Frohme M."/>
            <person name="Furlan L.R."/>
            <person name="Garnier M."/>
            <person name="Goldman G.H."/>
            <person name="Goldman M.H."/>
            <person name="Gomes S.L."/>
            <person name="Gruber A."/>
            <person name="Ho P.L."/>
            <person name="Hoheisel J.D."/>
            <person name="Junqueira M.L."/>
            <person name="Kemper E.L."/>
            <person name="Kitajima J.P."/>
            <person name="Krieger J.E."/>
            <person name="Kuramae E.E."/>
            <person name="Laigret F."/>
            <person name="Lambais M.R."/>
            <person name="Leite L.C."/>
            <person name="Lemos E.G."/>
            <person name="Lemos M.V."/>
            <person name="Lopes S.A."/>
            <person name="Lopes C.R."/>
            <person name="Machado J.A."/>
            <person name="Machado M.A."/>
            <person name="Madeira A.M."/>
            <person name="Madeira H.M."/>
            <person name="Marino C.L."/>
            <person name="Marques M.V."/>
            <person name="Martins E.A."/>
            <person name="Martins E.M."/>
            <person name="Matsukuma A.Y."/>
            <person name="Menck C.F."/>
            <person name="Miracca E.C."/>
            <person name="Miyaki C.Y."/>
            <person name="Monteriro-Vitorello C.B."/>
            <person name="Moon D.H."/>
            <person name="Nagai M.A."/>
            <person name="Nascimento A.L."/>
            <person name="Netto L.E."/>
            <person name="Nhani A.Jr."/>
            <person name="Nobrega F.G."/>
            <person name="Nunes L.R."/>
            <person name="Oliveira M.A."/>
            <person name="de Oliveira M.C."/>
            <person name="de Oliveira R.C."/>
            <person name="Palmieri D.A."/>
            <person name="Paris A."/>
            <person name="Peixoto B.R."/>
            <person name="Pereira G.A."/>
            <person name="Pereira H.A.Jr."/>
            <person name="Pesquero J.B."/>
            <person name="Quaggio R.B."/>
            <person name="Roberto P.G."/>
            <person name="Rodrigues V."/>
            <person name="de M Rosa A.J."/>
            <person name="de Rosa V.E.Jr."/>
            <person name="de Sa R.G."/>
            <person name="Santelli R.V."/>
            <person name="Sawasaki H.E."/>
            <person name="da Silva A.C."/>
            <person name="da Silva A.M."/>
            <person name="da Silva F.R."/>
            <person name="da Silva W.A.Jr."/>
            <person name="da Silveira J.F."/>
            <person name="Silvestri M.L."/>
            <person name="Siqueira W.J."/>
            <person name="de Souza A.A."/>
            <person name="de Souza A.P."/>
            <person name="Terenzi M.F."/>
            <person name="Truffi D."/>
            <person name="Tsai S.M."/>
            <person name="Tsuhako M.H."/>
            <person name="Vallada H."/>
            <person name="Van Sluys M.A."/>
            <person name="Verjovski-Almeida S."/>
            <person name="Vettore A.L."/>
            <person name="Zago M.A."/>
            <person name="Zatz M."/>
            <person name="Meidanis J."/>
            <person name="Setubal J.C."/>
        </authorList>
    </citation>
    <scope>NUCLEOTIDE SEQUENCE [LARGE SCALE GENOMIC DNA]</scope>
    <source>
        <strain evidence="1 2">9a5c</strain>
    </source>
</reference>
<sequence>MPPLSYVEVSMPDEIPLDSASMWAMRMQYVRCPGASSVFEWRCRYRCDWQESFSMM</sequence>
<proteinExistence type="predicted"/>
<accession>Q9PDY7</accession>